<protein>
    <recommendedName>
        <fullName evidence="1">B12-binding domain-containing protein</fullName>
    </recommendedName>
</protein>
<dbReference type="SUPFAM" id="SSF52242">
    <property type="entry name" value="Cobalamin (vitamin B12)-binding domain"/>
    <property type="match status" value="1"/>
</dbReference>
<evidence type="ECO:0000259" key="1">
    <source>
        <dbReference type="PROSITE" id="PS51332"/>
    </source>
</evidence>
<reference evidence="2" key="2">
    <citation type="submission" date="2020-09" db="EMBL/GenBank/DDBJ databases">
        <authorList>
            <person name="Sun Q."/>
            <person name="Zhou Y."/>
        </authorList>
    </citation>
    <scope>NUCLEOTIDE SEQUENCE</scope>
    <source>
        <strain evidence="2">CGMCC 1.12426</strain>
    </source>
</reference>
<dbReference type="GO" id="GO:0046872">
    <property type="term" value="F:metal ion binding"/>
    <property type="evidence" value="ECO:0007669"/>
    <property type="project" value="InterPro"/>
</dbReference>
<gene>
    <name evidence="2" type="ORF">GCM10011316_02590</name>
</gene>
<dbReference type="PROSITE" id="PS51332">
    <property type="entry name" value="B12_BINDING"/>
    <property type="match status" value="1"/>
</dbReference>
<sequence>MSAPRLSKEKAGDTSARTLPCLPDDLSYGMGHHLAFHKKPDALRGGLMADECDGTSKPEKQRERVSWSGYFAPPQAFSWDQGQVDGDADLRSQLSDAIEEHVLDELVSNHGRVDRERSQARSQALQGLHTILLSALLESRPDVFRSLVDRLSASAIPILEICENLIMPMVAELGRRWSSDTESFVTIAVAMSRLQRLVTELTIARQSRFSTNPPRTALFARMPENEHTIGLAVISACFAENGWGVAGGADLQAGDRANSLLHDIPCHLFGLSVGCGCDMDSVKDVMDEARQSTRRDPLCICIGGPGLRGREGEFLALGADFEASDLRQSLKMADSLVH</sequence>
<proteinExistence type="predicted"/>
<dbReference type="InterPro" id="IPR006158">
    <property type="entry name" value="Cobalamin-bd"/>
</dbReference>
<dbReference type="InterPro" id="IPR036594">
    <property type="entry name" value="Meth_synthase_dom"/>
</dbReference>
<dbReference type="GO" id="GO:0031419">
    <property type="term" value="F:cobalamin binding"/>
    <property type="evidence" value="ECO:0007669"/>
    <property type="project" value="InterPro"/>
</dbReference>
<comment type="caution">
    <text evidence="2">The sequence shown here is derived from an EMBL/GenBank/DDBJ whole genome shotgun (WGS) entry which is preliminary data.</text>
</comment>
<evidence type="ECO:0000313" key="3">
    <source>
        <dbReference type="Proteomes" id="UP000605148"/>
    </source>
</evidence>
<organism evidence="2 3">
    <name type="scientific">Roseibium aquae</name>
    <dbReference type="NCBI Taxonomy" id="1323746"/>
    <lineage>
        <taxon>Bacteria</taxon>
        <taxon>Pseudomonadati</taxon>
        <taxon>Pseudomonadota</taxon>
        <taxon>Alphaproteobacteria</taxon>
        <taxon>Hyphomicrobiales</taxon>
        <taxon>Stappiaceae</taxon>
        <taxon>Roseibium</taxon>
    </lineage>
</organism>
<name>A0A916T7T5_9HYPH</name>
<keyword evidence="3" id="KW-1185">Reference proteome</keyword>
<evidence type="ECO:0000313" key="2">
    <source>
        <dbReference type="EMBL" id="GGB33977.1"/>
    </source>
</evidence>
<dbReference type="Gene3D" id="1.10.1240.10">
    <property type="entry name" value="Methionine synthase domain"/>
    <property type="match status" value="1"/>
</dbReference>
<dbReference type="InterPro" id="IPR036724">
    <property type="entry name" value="Cobalamin-bd_sf"/>
</dbReference>
<dbReference type="AlphaFoldDB" id="A0A916T7T5"/>
<accession>A0A916T7T5</accession>
<dbReference type="EMBL" id="BMFA01000001">
    <property type="protein sequence ID" value="GGB33977.1"/>
    <property type="molecule type" value="Genomic_DNA"/>
</dbReference>
<reference evidence="2" key="1">
    <citation type="journal article" date="2014" name="Int. J. Syst. Evol. Microbiol.">
        <title>Complete genome sequence of Corynebacterium casei LMG S-19264T (=DSM 44701T), isolated from a smear-ripened cheese.</title>
        <authorList>
            <consortium name="US DOE Joint Genome Institute (JGI-PGF)"/>
            <person name="Walter F."/>
            <person name="Albersmeier A."/>
            <person name="Kalinowski J."/>
            <person name="Ruckert C."/>
        </authorList>
    </citation>
    <scope>NUCLEOTIDE SEQUENCE</scope>
    <source>
        <strain evidence="2">CGMCC 1.12426</strain>
    </source>
</reference>
<dbReference type="Proteomes" id="UP000605148">
    <property type="component" value="Unassembled WGS sequence"/>
</dbReference>
<dbReference type="Gene3D" id="3.40.50.280">
    <property type="entry name" value="Cobalamin-binding domain"/>
    <property type="match status" value="1"/>
</dbReference>
<feature type="domain" description="B12-binding" evidence="1">
    <location>
        <begin position="214"/>
        <end position="338"/>
    </location>
</feature>